<evidence type="ECO:0000313" key="1">
    <source>
        <dbReference type="EMBL" id="KAI0086648.1"/>
    </source>
</evidence>
<organism evidence="1 2">
    <name type="scientific">Irpex rosettiformis</name>
    <dbReference type="NCBI Taxonomy" id="378272"/>
    <lineage>
        <taxon>Eukaryota</taxon>
        <taxon>Fungi</taxon>
        <taxon>Dikarya</taxon>
        <taxon>Basidiomycota</taxon>
        <taxon>Agaricomycotina</taxon>
        <taxon>Agaricomycetes</taxon>
        <taxon>Polyporales</taxon>
        <taxon>Irpicaceae</taxon>
        <taxon>Irpex</taxon>
    </lineage>
</organism>
<name>A0ACB8TXF1_9APHY</name>
<gene>
    <name evidence="1" type="ORF">BDY19DRAFT_959609</name>
</gene>
<keyword evidence="2" id="KW-1185">Reference proteome</keyword>
<evidence type="ECO:0000313" key="2">
    <source>
        <dbReference type="Proteomes" id="UP001055072"/>
    </source>
</evidence>
<protein>
    <submittedName>
        <fullName evidence="1">Uncharacterized protein</fullName>
    </submittedName>
</protein>
<dbReference type="Proteomes" id="UP001055072">
    <property type="component" value="Unassembled WGS sequence"/>
</dbReference>
<proteinExistence type="predicted"/>
<comment type="caution">
    <text evidence="1">The sequence shown here is derived from an EMBL/GenBank/DDBJ whole genome shotgun (WGS) entry which is preliminary data.</text>
</comment>
<sequence>MTTPAVYSHFMNMESQVICSTLPAELMVEVLENLNYRDLLKCRLVSRWLRDIIDRFDSFQYKISLASAGVSDNPLNTMLKGQKRELLLQHRAKWLSRQAVPKSANTDKRAYPAQEGPAWELVGGVLAQSRDRNTIEFVRLPSILRGIQEETWTVDLPCPHADFTMDPAQDLLVMIEQWDHGQTRTHLHLLTMSTGKPHPRARSSILFIEYSSDVRPRYEIRINGAYIGLLVEVWSESANVHVWDWGSGETQCYIGSEEHRRIASFIFLDNARILLALESDRGPPISIPPRKGPRLEIVGFKHNAARRWVLLFPRLKAGEDLDQLILTCEPGPLYIPPLDEKPPFHVFDVAKKGRSGERVVMFNMSATQSSAIVTVSLLSTKLLNIPLAFAQAKDGISWVEWQQWGPSTVHLDTMSIWEGLWPCVTYGTKAVLLRPNGARNADIVVQDFSQAGTRWEELRQVQEARESLGISENKPALKVFNGHTEDSVLSLSQRMIRALFEEDVETLLPYTQLEIPGRVSQRDQVMLSEDSIVVVKNGRWNAVSFDVYPI</sequence>
<reference evidence="1" key="1">
    <citation type="journal article" date="2021" name="Environ. Microbiol.">
        <title>Gene family expansions and transcriptome signatures uncover fungal adaptations to wood decay.</title>
        <authorList>
            <person name="Hage H."/>
            <person name="Miyauchi S."/>
            <person name="Viragh M."/>
            <person name="Drula E."/>
            <person name="Min B."/>
            <person name="Chaduli D."/>
            <person name="Navarro D."/>
            <person name="Favel A."/>
            <person name="Norest M."/>
            <person name="Lesage-Meessen L."/>
            <person name="Balint B."/>
            <person name="Merenyi Z."/>
            <person name="de Eugenio L."/>
            <person name="Morin E."/>
            <person name="Martinez A.T."/>
            <person name="Baldrian P."/>
            <person name="Stursova M."/>
            <person name="Martinez M.J."/>
            <person name="Novotny C."/>
            <person name="Magnuson J.K."/>
            <person name="Spatafora J.W."/>
            <person name="Maurice S."/>
            <person name="Pangilinan J."/>
            <person name="Andreopoulos W."/>
            <person name="LaButti K."/>
            <person name="Hundley H."/>
            <person name="Na H."/>
            <person name="Kuo A."/>
            <person name="Barry K."/>
            <person name="Lipzen A."/>
            <person name="Henrissat B."/>
            <person name="Riley R."/>
            <person name="Ahrendt S."/>
            <person name="Nagy L.G."/>
            <person name="Grigoriev I.V."/>
            <person name="Martin F."/>
            <person name="Rosso M.N."/>
        </authorList>
    </citation>
    <scope>NUCLEOTIDE SEQUENCE</scope>
    <source>
        <strain evidence="1">CBS 384.51</strain>
    </source>
</reference>
<accession>A0ACB8TXF1</accession>
<dbReference type="EMBL" id="MU274922">
    <property type="protein sequence ID" value="KAI0086648.1"/>
    <property type="molecule type" value="Genomic_DNA"/>
</dbReference>